<reference evidence="1 2" key="1">
    <citation type="journal article" date="2013" name="Genome Announc.">
        <title>Draft Genome Sequence of Arcticibacter svalbardensis Strain MN12-7T, a Member of the Family Sphingobacteriaceae Isolated from an Arctic Soil Sample.</title>
        <authorList>
            <person name="Shivaji S."/>
            <person name="Ara S."/>
            <person name="Prasad S."/>
            <person name="Manasa B.P."/>
            <person name="Begum Z."/>
            <person name="Singh A."/>
            <person name="Kumar Pinnaka A."/>
        </authorList>
    </citation>
    <scope>NUCLEOTIDE SEQUENCE [LARGE SCALE GENOMIC DNA]</scope>
    <source>
        <strain evidence="1 2">MN12-7</strain>
    </source>
</reference>
<dbReference type="Proteomes" id="UP000014174">
    <property type="component" value="Unassembled WGS sequence"/>
</dbReference>
<name>R9GW04_9SPHI</name>
<gene>
    <name evidence="1" type="ORF">ADIARSV_0886</name>
</gene>
<dbReference type="Gene3D" id="1.10.287.130">
    <property type="match status" value="1"/>
</dbReference>
<evidence type="ECO:0000313" key="1">
    <source>
        <dbReference type="EMBL" id="EOR95936.1"/>
    </source>
</evidence>
<sequence length="148" mass="16564">MHPDDTKICEEVGKKCYDEPGKLFPATLRKHDGEGGYIVTQWEFTLMVENGEPTGVFCLGYDITEFTNAKNQVLTIEKALKNKKEKLNAIAFEQSHIVRAPLANIMGLVNIMKNMDLGPNLNSILSMLEESSNQLDKVIKGIIKKARP</sequence>
<dbReference type="eggNOG" id="COG2202">
    <property type="taxonomic scope" value="Bacteria"/>
</dbReference>
<comment type="caution">
    <text evidence="1">The sequence shown here is derived from an EMBL/GenBank/DDBJ whole genome shotgun (WGS) entry which is preliminary data.</text>
</comment>
<dbReference type="GO" id="GO:0000155">
    <property type="term" value="F:phosphorelay sensor kinase activity"/>
    <property type="evidence" value="ECO:0007669"/>
    <property type="project" value="InterPro"/>
</dbReference>
<protein>
    <submittedName>
        <fullName evidence="1">PAS domain-containing protein</fullName>
    </submittedName>
</protein>
<dbReference type="AlphaFoldDB" id="R9GW04"/>
<dbReference type="InterPro" id="IPR036097">
    <property type="entry name" value="HisK_dim/P_sf"/>
</dbReference>
<dbReference type="SUPFAM" id="SSF47384">
    <property type="entry name" value="Homodimeric domain of signal transducing histidine kinase"/>
    <property type="match status" value="1"/>
</dbReference>
<accession>R9GW04</accession>
<dbReference type="EMBL" id="AQPN01000036">
    <property type="protein sequence ID" value="EOR95936.1"/>
    <property type="molecule type" value="Genomic_DNA"/>
</dbReference>
<proteinExistence type="predicted"/>
<keyword evidence="2" id="KW-1185">Reference proteome</keyword>
<dbReference type="STRING" id="1150600.ADIARSV_0886"/>
<evidence type="ECO:0000313" key="2">
    <source>
        <dbReference type="Proteomes" id="UP000014174"/>
    </source>
</evidence>
<organism evidence="1 2">
    <name type="scientific">Arcticibacter svalbardensis MN12-7</name>
    <dbReference type="NCBI Taxonomy" id="1150600"/>
    <lineage>
        <taxon>Bacteria</taxon>
        <taxon>Pseudomonadati</taxon>
        <taxon>Bacteroidota</taxon>
        <taxon>Sphingobacteriia</taxon>
        <taxon>Sphingobacteriales</taxon>
        <taxon>Sphingobacteriaceae</taxon>
        <taxon>Arcticibacter</taxon>
    </lineage>
</organism>